<name>A0A6J6SUE4_9ZZZZ</name>
<dbReference type="EMBL" id="CAEZYY010000002">
    <property type="protein sequence ID" value="CAB4738556.1"/>
    <property type="molecule type" value="Genomic_DNA"/>
</dbReference>
<dbReference type="InterPro" id="IPR054058">
    <property type="entry name" value="HTH_67"/>
</dbReference>
<reference evidence="1" key="1">
    <citation type="submission" date="2020-05" db="EMBL/GenBank/DDBJ databases">
        <authorList>
            <person name="Chiriac C."/>
            <person name="Salcher M."/>
            <person name="Ghai R."/>
            <person name="Kavagutti S V."/>
        </authorList>
    </citation>
    <scope>NUCLEOTIDE SEQUENCE</scope>
</reference>
<gene>
    <name evidence="1" type="ORF">UFOPK2806_00207</name>
</gene>
<evidence type="ECO:0000313" key="1">
    <source>
        <dbReference type="EMBL" id="CAB4738556.1"/>
    </source>
</evidence>
<dbReference type="NCBIfam" id="NF047719">
    <property type="entry name" value="SCO6745_fam_HTH"/>
    <property type="match status" value="1"/>
</dbReference>
<proteinExistence type="predicted"/>
<dbReference type="Pfam" id="PF21863">
    <property type="entry name" value="HTH_67"/>
    <property type="match status" value="1"/>
</dbReference>
<accession>A0A6J6SUE4</accession>
<organism evidence="1">
    <name type="scientific">freshwater metagenome</name>
    <dbReference type="NCBI Taxonomy" id="449393"/>
    <lineage>
        <taxon>unclassified sequences</taxon>
        <taxon>metagenomes</taxon>
        <taxon>ecological metagenomes</taxon>
    </lineage>
</organism>
<protein>
    <submittedName>
        <fullName evidence="1">Unannotated protein</fullName>
    </submittedName>
</protein>
<dbReference type="AlphaFoldDB" id="A0A6J6SUE4"/>
<sequence>MADMTVPECVRALAGPIGDLGARWMLHPETLQAGADAGYSNGFAWYFAGRGGVLGDVDADVVVSAFAYFEPNLVHKMWDSGIAVEGARAAGHRFAQACADWGQRRLTGVVGLDRLAALADKVIDSAPVEGLTLFAGWRAESRPSDAAARAYFDIHLLRELRGCVHIIATTVNGVGALESILTDANGGAARAKTFGWPEPYPDTTSLQQARLAAEADTDRLLVRFYEVLTPAERAELVDLVASAKVALDANK</sequence>